<feature type="region of interest" description="Disordered" evidence="1">
    <location>
        <begin position="30"/>
        <end position="69"/>
    </location>
</feature>
<dbReference type="EMBL" id="JANPWB010000013">
    <property type="protein sequence ID" value="KAJ1105856.1"/>
    <property type="molecule type" value="Genomic_DNA"/>
</dbReference>
<evidence type="ECO:0000313" key="4">
    <source>
        <dbReference type="Proteomes" id="UP001066276"/>
    </source>
</evidence>
<keyword evidence="2" id="KW-0732">Signal</keyword>
<proteinExistence type="predicted"/>
<sequence>MWQPLSLPLLVTLIRGLLIALKDGLSLRDDANMRRDSQLSSSSTGPVPRLHGNSGQRPGRRRRKTFAAENNFSRAICGSAEQERLGSAGEI</sequence>
<dbReference type="Proteomes" id="UP001066276">
    <property type="component" value="Chromosome 9"/>
</dbReference>
<dbReference type="AlphaFoldDB" id="A0AAV7MQ26"/>
<gene>
    <name evidence="3" type="ORF">NDU88_003260</name>
</gene>
<name>A0AAV7MQ26_PLEWA</name>
<evidence type="ECO:0008006" key="5">
    <source>
        <dbReference type="Google" id="ProtNLM"/>
    </source>
</evidence>
<feature type="chain" id="PRO_5043787352" description="Secreted protein" evidence="2">
    <location>
        <begin position="17"/>
        <end position="91"/>
    </location>
</feature>
<evidence type="ECO:0000256" key="2">
    <source>
        <dbReference type="SAM" id="SignalP"/>
    </source>
</evidence>
<evidence type="ECO:0000256" key="1">
    <source>
        <dbReference type="SAM" id="MobiDB-lite"/>
    </source>
</evidence>
<feature type="signal peptide" evidence="2">
    <location>
        <begin position="1"/>
        <end position="16"/>
    </location>
</feature>
<reference evidence="3" key="1">
    <citation type="journal article" date="2022" name="bioRxiv">
        <title>Sequencing and chromosome-scale assembly of the giantPleurodeles waltlgenome.</title>
        <authorList>
            <person name="Brown T."/>
            <person name="Elewa A."/>
            <person name="Iarovenko S."/>
            <person name="Subramanian E."/>
            <person name="Araus A.J."/>
            <person name="Petzold A."/>
            <person name="Susuki M."/>
            <person name="Suzuki K.-i.T."/>
            <person name="Hayashi T."/>
            <person name="Toyoda A."/>
            <person name="Oliveira C."/>
            <person name="Osipova E."/>
            <person name="Leigh N.D."/>
            <person name="Simon A."/>
            <person name="Yun M.H."/>
        </authorList>
    </citation>
    <scope>NUCLEOTIDE SEQUENCE</scope>
    <source>
        <strain evidence="3">20211129_DDA</strain>
        <tissue evidence="3">Liver</tissue>
    </source>
</reference>
<keyword evidence="4" id="KW-1185">Reference proteome</keyword>
<accession>A0AAV7MQ26</accession>
<comment type="caution">
    <text evidence="3">The sequence shown here is derived from an EMBL/GenBank/DDBJ whole genome shotgun (WGS) entry which is preliminary data.</text>
</comment>
<protein>
    <recommendedName>
        <fullName evidence="5">Secreted protein</fullName>
    </recommendedName>
</protein>
<evidence type="ECO:0000313" key="3">
    <source>
        <dbReference type="EMBL" id="KAJ1105856.1"/>
    </source>
</evidence>
<organism evidence="3 4">
    <name type="scientific">Pleurodeles waltl</name>
    <name type="common">Iberian ribbed newt</name>
    <dbReference type="NCBI Taxonomy" id="8319"/>
    <lineage>
        <taxon>Eukaryota</taxon>
        <taxon>Metazoa</taxon>
        <taxon>Chordata</taxon>
        <taxon>Craniata</taxon>
        <taxon>Vertebrata</taxon>
        <taxon>Euteleostomi</taxon>
        <taxon>Amphibia</taxon>
        <taxon>Batrachia</taxon>
        <taxon>Caudata</taxon>
        <taxon>Salamandroidea</taxon>
        <taxon>Salamandridae</taxon>
        <taxon>Pleurodelinae</taxon>
        <taxon>Pleurodeles</taxon>
    </lineage>
</organism>